<dbReference type="Pfam" id="PF01494">
    <property type="entry name" value="FAD_binding_3"/>
    <property type="match status" value="1"/>
</dbReference>
<keyword evidence="1" id="KW-0560">Oxidoreductase</keyword>
<dbReference type="EMBL" id="VNHY01000002">
    <property type="protein sequence ID" value="TYP94118.1"/>
    <property type="molecule type" value="Genomic_DNA"/>
</dbReference>
<evidence type="ECO:0000259" key="2">
    <source>
        <dbReference type="Pfam" id="PF01494"/>
    </source>
</evidence>
<name>A0A5D3YKS4_9BACT</name>
<dbReference type="PANTHER" id="PTHR43476:SF3">
    <property type="entry name" value="FAD-BINDING MONOOXYGENASE"/>
    <property type="match status" value="1"/>
</dbReference>
<dbReference type="RefSeq" id="WP_170245645.1">
    <property type="nucleotide sequence ID" value="NZ_VNHY01000002.1"/>
</dbReference>
<accession>A0A5D3YKS4</accession>
<evidence type="ECO:0000313" key="4">
    <source>
        <dbReference type="Proteomes" id="UP000324595"/>
    </source>
</evidence>
<dbReference type="GO" id="GO:0008688">
    <property type="term" value="F:3-(3-hydroxyphenyl)propionate hydroxylase activity"/>
    <property type="evidence" value="ECO:0007669"/>
    <property type="project" value="TreeGrafter"/>
</dbReference>
<dbReference type="PRINTS" id="PR00420">
    <property type="entry name" value="RNGMNOXGNASE"/>
</dbReference>
<dbReference type="SUPFAM" id="SSF51905">
    <property type="entry name" value="FAD/NAD(P)-binding domain"/>
    <property type="match status" value="1"/>
</dbReference>
<evidence type="ECO:0000313" key="3">
    <source>
        <dbReference type="EMBL" id="TYP94118.1"/>
    </source>
</evidence>
<dbReference type="AlphaFoldDB" id="A0A5D3YKS4"/>
<dbReference type="Gene3D" id="3.30.70.2450">
    <property type="match status" value="1"/>
</dbReference>
<evidence type="ECO:0000256" key="1">
    <source>
        <dbReference type="ARBA" id="ARBA00023002"/>
    </source>
</evidence>
<organism evidence="3 4">
    <name type="scientific">Fodinibius salinus</name>
    <dbReference type="NCBI Taxonomy" id="860790"/>
    <lineage>
        <taxon>Bacteria</taxon>
        <taxon>Pseudomonadati</taxon>
        <taxon>Balneolota</taxon>
        <taxon>Balneolia</taxon>
        <taxon>Balneolales</taxon>
        <taxon>Balneolaceae</taxon>
        <taxon>Fodinibius</taxon>
    </lineage>
</organism>
<dbReference type="PROSITE" id="PS51257">
    <property type="entry name" value="PROKAR_LIPOPROTEIN"/>
    <property type="match status" value="1"/>
</dbReference>
<dbReference type="PANTHER" id="PTHR43476">
    <property type="entry name" value="3-(3-HYDROXY-PHENYL)PROPIONATE/3-HYDROXYCINNAMIC ACID HYDROXYLASE"/>
    <property type="match status" value="1"/>
</dbReference>
<dbReference type="InterPro" id="IPR050631">
    <property type="entry name" value="PheA/TfdB_FAD_monoxygenase"/>
</dbReference>
<dbReference type="Gene3D" id="3.50.50.60">
    <property type="entry name" value="FAD/NAD(P)-binding domain"/>
    <property type="match status" value="1"/>
</dbReference>
<proteinExistence type="predicted"/>
<dbReference type="GO" id="GO:0019622">
    <property type="term" value="P:3-(3-hydroxy)phenylpropionate catabolic process"/>
    <property type="evidence" value="ECO:0007669"/>
    <property type="project" value="TreeGrafter"/>
</dbReference>
<feature type="domain" description="FAD-binding" evidence="2">
    <location>
        <begin position="8"/>
        <end position="342"/>
    </location>
</feature>
<reference evidence="3 4" key="1">
    <citation type="submission" date="2019-07" db="EMBL/GenBank/DDBJ databases">
        <title>Genomic Encyclopedia of Archaeal and Bacterial Type Strains, Phase II (KMG-II): from individual species to whole genera.</title>
        <authorList>
            <person name="Goeker M."/>
        </authorList>
    </citation>
    <scope>NUCLEOTIDE SEQUENCE [LARGE SCALE GENOMIC DNA]</scope>
    <source>
        <strain evidence="3 4">DSM 21935</strain>
    </source>
</reference>
<sequence>MTKSTAKYSVAIVGGGPVGLFLGICLQSAGVSCIILEKQAQIKAGSRSIGIHPVSLELFDKLNITSSFLAEGLKIKKGHAFNNSHKLGTLSFKDCTAPHNYILSLPQQRTEQMLQDKLQAYGSHILQRSAKVINISQTPNQVNINYNQNGETHTISASYLVGCDGKNSYVRKSAGINFQGKEYPDTYVMGDFSENTKLGNDAAIYLCDEGLIESFPLPNNNRRWVVKTEEYLPNPTRINIEERIQHRINHSLSNTAHTMLSSFGVQKLVAMPMVKKRIILAGDAAHVVSPIGGQGMNLGWLACWDLSEKISGIINQRLSAEFALKKFGQRRLKVAQKVIRRAELNMRLGRSYRFPFLRNSLVQLMLTEPFASLSAKLFTMRGLQQWII</sequence>
<dbReference type="Proteomes" id="UP000324595">
    <property type="component" value="Unassembled WGS sequence"/>
</dbReference>
<dbReference type="GO" id="GO:0071949">
    <property type="term" value="F:FAD binding"/>
    <property type="evidence" value="ECO:0007669"/>
    <property type="project" value="InterPro"/>
</dbReference>
<comment type="caution">
    <text evidence="3">The sequence shown here is derived from an EMBL/GenBank/DDBJ whole genome shotgun (WGS) entry which is preliminary data.</text>
</comment>
<dbReference type="InterPro" id="IPR002938">
    <property type="entry name" value="FAD-bd"/>
</dbReference>
<dbReference type="InterPro" id="IPR036188">
    <property type="entry name" value="FAD/NAD-bd_sf"/>
</dbReference>
<gene>
    <name evidence="3" type="ORF">LX73_1843</name>
</gene>
<protein>
    <submittedName>
        <fullName evidence="3">2-polyprenyl-6-methoxyphenol hydroxylase</fullName>
    </submittedName>
</protein>
<keyword evidence="4" id="KW-1185">Reference proteome</keyword>